<name>A0A7Y9RXA5_9ACTN</name>
<gene>
    <name evidence="2" type="ORF">BJ989_001974</name>
</gene>
<dbReference type="InterPro" id="IPR007403">
    <property type="entry name" value="DUF456"/>
</dbReference>
<feature type="transmembrane region" description="Helical" evidence="1">
    <location>
        <begin position="7"/>
        <end position="40"/>
    </location>
</feature>
<dbReference type="Proteomes" id="UP000544110">
    <property type="component" value="Unassembled WGS sequence"/>
</dbReference>
<dbReference type="EMBL" id="JACCAC010000001">
    <property type="protein sequence ID" value="NYG55670.1"/>
    <property type="molecule type" value="Genomic_DNA"/>
</dbReference>
<organism evidence="2 3">
    <name type="scientific">Nocardioides perillae</name>
    <dbReference type="NCBI Taxonomy" id="1119534"/>
    <lineage>
        <taxon>Bacteria</taxon>
        <taxon>Bacillati</taxon>
        <taxon>Actinomycetota</taxon>
        <taxon>Actinomycetes</taxon>
        <taxon>Propionibacteriales</taxon>
        <taxon>Nocardioidaceae</taxon>
        <taxon>Nocardioides</taxon>
    </lineage>
</organism>
<dbReference type="AlphaFoldDB" id="A0A7Y9RXA5"/>
<dbReference type="Pfam" id="PF04306">
    <property type="entry name" value="DUF456"/>
    <property type="match status" value="1"/>
</dbReference>
<feature type="transmembrane region" description="Helical" evidence="1">
    <location>
        <begin position="88"/>
        <end position="112"/>
    </location>
</feature>
<proteinExistence type="predicted"/>
<evidence type="ECO:0000313" key="2">
    <source>
        <dbReference type="EMBL" id="NYG55670.1"/>
    </source>
</evidence>
<sequence length="158" mass="15588">MTLLDVLTALVLLVGVVGVVVPLLPGTALVGLGVLGWAVLTGGATAWTVAAVAVALLLVGAVVKYVVPGRRLTAAGVPTRTLAWGGAAAVVGFFVVPVVGLVVGFVLGVYAAEHRRVGPRAAWPSTTAALRAVGLALLVELAAALAAVATWAVGVALT</sequence>
<reference evidence="2 3" key="1">
    <citation type="submission" date="2020-07" db="EMBL/GenBank/DDBJ databases">
        <title>Sequencing the genomes of 1000 actinobacteria strains.</title>
        <authorList>
            <person name="Klenk H.-P."/>
        </authorList>
    </citation>
    <scope>NUCLEOTIDE SEQUENCE [LARGE SCALE GENOMIC DNA]</scope>
    <source>
        <strain evidence="2 3">DSM 24552</strain>
    </source>
</reference>
<protein>
    <recommendedName>
        <fullName evidence="4">DUF456 domain-containing protein</fullName>
    </recommendedName>
</protein>
<keyword evidence="1" id="KW-0472">Membrane</keyword>
<keyword evidence="3" id="KW-1185">Reference proteome</keyword>
<feature type="transmembrane region" description="Helical" evidence="1">
    <location>
        <begin position="132"/>
        <end position="157"/>
    </location>
</feature>
<evidence type="ECO:0000313" key="3">
    <source>
        <dbReference type="Proteomes" id="UP000544110"/>
    </source>
</evidence>
<evidence type="ECO:0000256" key="1">
    <source>
        <dbReference type="SAM" id="Phobius"/>
    </source>
</evidence>
<dbReference type="RefSeq" id="WP_179518075.1">
    <property type="nucleotide sequence ID" value="NZ_JACCAC010000001.1"/>
</dbReference>
<feature type="transmembrane region" description="Helical" evidence="1">
    <location>
        <begin position="46"/>
        <end position="67"/>
    </location>
</feature>
<evidence type="ECO:0008006" key="4">
    <source>
        <dbReference type="Google" id="ProtNLM"/>
    </source>
</evidence>
<comment type="caution">
    <text evidence="2">The sequence shown here is derived from an EMBL/GenBank/DDBJ whole genome shotgun (WGS) entry which is preliminary data.</text>
</comment>
<accession>A0A7Y9RXA5</accession>
<keyword evidence="1" id="KW-0812">Transmembrane</keyword>
<keyword evidence="1" id="KW-1133">Transmembrane helix</keyword>